<keyword evidence="3" id="KW-1185">Reference proteome</keyword>
<keyword evidence="1" id="KW-0732">Signal</keyword>
<evidence type="ECO:0000313" key="2">
    <source>
        <dbReference type="EMBL" id="GAA0860323.1"/>
    </source>
</evidence>
<organism evidence="2 3">
    <name type="scientific">Aliiglaciecola litoralis</name>
    <dbReference type="NCBI Taxonomy" id="582857"/>
    <lineage>
        <taxon>Bacteria</taxon>
        <taxon>Pseudomonadati</taxon>
        <taxon>Pseudomonadota</taxon>
        <taxon>Gammaproteobacteria</taxon>
        <taxon>Alteromonadales</taxon>
        <taxon>Alteromonadaceae</taxon>
        <taxon>Aliiglaciecola</taxon>
    </lineage>
</organism>
<feature type="signal peptide" evidence="1">
    <location>
        <begin position="1"/>
        <end position="18"/>
    </location>
</feature>
<accession>A0ABP3X3N3</accession>
<comment type="caution">
    <text evidence="2">The sequence shown here is derived from an EMBL/GenBank/DDBJ whole genome shotgun (WGS) entry which is preliminary data.</text>
</comment>
<reference evidence="3" key="1">
    <citation type="journal article" date="2019" name="Int. J. Syst. Evol. Microbiol.">
        <title>The Global Catalogue of Microorganisms (GCM) 10K type strain sequencing project: providing services to taxonomists for standard genome sequencing and annotation.</title>
        <authorList>
            <consortium name="The Broad Institute Genomics Platform"/>
            <consortium name="The Broad Institute Genome Sequencing Center for Infectious Disease"/>
            <person name="Wu L."/>
            <person name="Ma J."/>
        </authorList>
    </citation>
    <scope>NUCLEOTIDE SEQUENCE [LARGE SCALE GENOMIC DNA]</scope>
    <source>
        <strain evidence="3">JCM 15896</strain>
    </source>
</reference>
<gene>
    <name evidence="2" type="ORF">GCM10009114_36970</name>
</gene>
<proteinExistence type="predicted"/>
<evidence type="ECO:0000256" key="1">
    <source>
        <dbReference type="SAM" id="SignalP"/>
    </source>
</evidence>
<evidence type="ECO:0000313" key="3">
    <source>
        <dbReference type="Proteomes" id="UP001500359"/>
    </source>
</evidence>
<protein>
    <submittedName>
        <fullName evidence="2">Uncharacterized protein</fullName>
    </submittedName>
</protein>
<dbReference type="EMBL" id="BAAAFD010000024">
    <property type="protein sequence ID" value="GAA0860323.1"/>
    <property type="molecule type" value="Genomic_DNA"/>
</dbReference>
<dbReference type="RefSeq" id="WP_343862687.1">
    <property type="nucleotide sequence ID" value="NZ_BAAAFD010000024.1"/>
</dbReference>
<dbReference type="Proteomes" id="UP001500359">
    <property type="component" value="Unassembled WGS sequence"/>
</dbReference>
<feature type="chain" id="PRO_5046768460" evidence="1">
    <location>
        <begin position="19"/>
        <end position="108"/>
    </location>
</feature>
<name>A0ABP3X3N3_9ALTE</name>
<sequence>MKHLSVFIFLLCTFNVFASEIFQINDISNYPEYSEKAVEAVIDDLKKNDKELAKLYVLAKCDKNFCDVEVSYKENFKLNANIRGCPNFCLYYGFNNEHGYIVKKAHIR</sequence>